<name>A0A5C5Z222_9BACT</name>
<feature type="signal peptide" evidence="1">
    <location>
        <begin position="1"/>
        <end position="23"/>
    </location>
</feature>
<proteinExistence type="predicted"/>
<dbReference type="OrthoDB" id="257472at2"/>
<keyword evidence="1" id="KW-0732">Signal</keyword>
<sequence length="296" mass="33611" precursor="true">MSKIQISVLTLVVTMLCATSVSAEDACDSKPWLELKFLDDFHRSESSLVPRERKRIETERHDFTQSTETVGRGVAQIEAGYSYFYKDEDNELEHLHTTPEMLLRYGLSDDIEFRLRFNYGWLNSDLDERSGSQDLIWSFKLGMTEQVGYLPESALELRSSAPTGGSDFSTRRVDHGLDYIYGWELSERWKLYGSTGYGTGGLDDFGLVPEEPADDWFIVWSQSVAVGTELTEKTTLYNEFFGLFSHALADDFSIVVYNIGIDYYISDNFVFDVRVGKGLTDDSDDLFTGVGGGYRF</sequence>
<evidence type="ECO:0008006" key="4">
    <source>
        <dbReference type="Google" id="ProtNLM"/>
    </source>
</evidence>
<comment type="caution">
    <text evidence="2">The sequence shown here is derived from an EMBL/GenBank/DDBJ whole genome shotgun (WGS) entry which is preliminary data.</text>
</comment>
<evidence type="ECO:0000313" key="2">
    <source>
        <dbReference type="EMBL" id="TWT81364.1"/>
    </source>
</evidence>
<dbReference type="EMBL" id="SJPJ01000001">
    <property type="protein sequence ID" value="TWT81364.1"/>
    <property type="molecule type" value="Genomic_DNA"/>
</dbReference>
<dbReference type="Proteomes" id="UP000315010">
    <property type="component" value="Unassembled WGS sequence"/>
</dbReference>
<reference evidence="2 3" key="1">
    <citation type="submission" date="2019-02" db="EMBL/GenBank/DDBJ databases">
        <title>Deep-cultivation of Planctomycetes and their phenomic and genomic characterization uncovers novel biology.</title>
        <authorList>
            <person name="Wiegand S."/>
            <person name="Jogler M."/>
            <person name="Boedeker C."/>
            <person name="Pinto D."/>
            <person name="Vollmers J."/>
            <person name="Rivas-Marin E."/>
            <person name="Kohn T."/>
            <person name="Peeters S.H."/>
            <person name="Heuer A."/>
            <person name="Rast P."/>
            <person name="Oberbeckmann S."/>
            <person name="Bunk B."/>
            <person name="Jeske O."/>
            <person name="Meyerdierks A."/>
            <person name="Storesund J.E."/>
            <person name="Kallscheuer N."/>
            <person name="Luecker S."/>
            <person name="Lage O.M."/>
            <person name="Pohl T."/>
            <person name="Merkel B.J."/>
            <person name="Hornburger P."/>
            <person name="Mueller R.-W."/>
            <person name="Bruemmer F."/>
            <person name="Labrenz M."/>
            <person name="Spormann A.M."/>
            <person name="Op Den Camp H."/>
            <person name="Overmann J."/>
            <person name="Amann R."/>
            <person name="Jetten M.S.M."/>
            <person name="Mascher T."/>
            <person name="Medema M.H."/>
            <person name="Devos D.P."/>
            <person name="Kaster A.-K."/>
            <person name="Ovreas L."/>
            <person name="Rohde M."/>
            <person name="Galperin M.Y."/>
            <person name="Jogler C."/>
        </authorList>
    </citation>
    <scope>NUCLEOTIDE SEQUENCE [LARGE SCALE GENOMIC DNA]</scope>
    <source>
        <strain evidence="2 3">CA13</strain>
    </source>
</reference>
<evidence type="ECO:0000256" key="1">
    <source>
        <dbReference type="SAM" id="SignalP"/>
    </source>
</evidence>
<dbReference type="RefSeq" id="WP_146397261.1">
    <property type="nucleotide sequence ID" value="NZ_SJPJ01000001.1"/>
</dbReference>
<accession>A0A5C5Z222</accession>
<evidence type="ECO:0000313" key="3">
    <source>
        <dbReference type="Proteomes" id="UP000315010"/>
    </source>
</evidence>
<dbReference type="InterPro" id="IPR025737">
    <property type="entry name" value="FApF"/>
</dbReference>
<dbReference type="AlphaFoldDB" id="A0A5C5Z222"/>
<protein>
    <recommendedName>
        <fullName evidence="4">Transporter</fullName>
    </recommendedName>
</protein>
<organism evidence="2 3">
    <name type="scientific">Novipirellula herctigrandis</name>
    <dbReference type="NCBI Taxonomy" id="2527986"/>
    <lineage>
        <taxon>Bacteria</taxon>
        <taxon>Pseudomonadati</taxon>
        <taxon>Planctomycetota</taxon>
        <taxon>Planctomycetia</taxon>
        <taxon>Pirellulales</taxon>
        <taxon>Pirellulaceae</taxon>
        <taxon>Novipirellula</taxon>
    </lineage>
</organism>
<gene>
    <name evidence="2" type="ORF">CA13_28160</name>
</gene>
<dbReference type="Pfam" id="PF13557">
    <property type="entry name" value="Phenol_MetA_deg"/>
    <property type="match status" value="1"/>
</dbReference>
<feature type="chain" id="PRO_5022667086" description="Transporter" evidence="1">
    <location>
        <begin position="24"/>
        <end position="296"/>
    </location>
</feature>
<keyword evidence="3" id="KW-1185">Reference proteome</keyword>